<dbReference type="GO" id="GO:0038023">
    <property type="term" value="F:signaling receptor activity"/>
    <property type="evidence" value="ECO:0000318"/>
    <property type="project" value="GO_Central"/>
</dbReference>
<dbReference type="OrthoDB" id="10250902at2759"/>
<keyword evidence="10" id="KW-1185">Reference proteome</keyword>
<evidence type="ECO:0000313" key="10">
    <source>
        <dbReference type="Proteomes" id="UP000030748"/>
    </source>
</evidence>
<evidence type="ECO:0000259" key="8">
    <source>
        <dbReference type="Pfam" id="PF08263"/>
    </source>
</evidence>
<keyword evidence="5" id="KW-0677">Repeat</keyword>
<dbReference type="FunFam" id="3.80.10.10:FF:000129">
    <property type="entry name" value="Leucine-rich repeat receptor-like kinase"/>
    <property type="match status" value="1"/>
</dbReference>
<dbReference type="InterPro" id="IPR013210">
    <property type="entry name" value="LRR_N_plant-typ"/>
</dbReference>
<protein>
    <recommendedName>
        <fullName evidence="8">Leucine-rich repeat-containing N-terminal plant-type domain-containing protein</fullName>
    </recommendedName>
</protein>
<keyword evidence="6" id="KW-1133">Transmembrane helix</keyword>
<dbReference type="PANTHER" id="PTHR48060:SF21">
    <property type="entry name" value="L DOMAIN-LIKE PROTEIN"/>
    <property type="match status" value="1"/>
</dbReference>
<evidence type="ECO:0000256" key="2">
    <source>
        <dbReference type="ARBA" id="ARBA00022614"/>
    </source>
</evidence>
<dbReference type="InterPro" id="IPR032675">
    <property type="entry name" value="LRR_dom_sf"/>
</dbReference>
<dbReference type="STRING" id="4155.A0A022REB9"/>
<dbReference type="Pfam" id="PF00560">
    <property type="entry name" value="LRR_1"/>
    <property type="match status" value="3"/>
</dbReference>
<dbReference type="KEGG" id="egt:105957289"/>
<keyword evidence="7" id="KW-0472">Membrane</keyword>
<evidence type="ECO:0000256" key="3">
    <source>
        <dbReference type="ARBA" id="ARBA00022692"/>
    </source>
</evidence>
<evidence type="ECO:0000313" key="9">
    <source>
        <dbReference type="EMBL" id="EYU38093.1"/>
    </source>
</evidence>
<dbReference type="EMBL" id="KI630509">
    <property type="protein sequence ID" value="EYU38093.1"/>
    <property type="molecule type" value="Genomic_DNA"/>
</dbReference>
<organism evidence="9 10">
    <name type="scientific">Erythranthe guttata</name>
    <name type="common">Yellow monkey flower</name>
    <name type="synonym">Mimulus guttatus</name>
    <dbReference type="NCBI Taxonomy" id="4155"/>
    <lineage>
        <taxon>Eukaryota</taxon>
        <taxon>Viridiplantae</taxon>
        <taxon>Streptophyta</taxon>
        <taxon>Embryophyta</taxon>
        <taxon>Tracheophyta</taxon>
        <taxon>Spermatophyta</taxon>
        <taxon>Magnoliopsida</taxon>
        <taxon>eudicotyledons</taxon>
        <taxon>Gunneridae</taxon>
        <taxon>Pentapetalae</taxon>
        <taxon>asterids</taxon>
        <taxon>lamiids</taxon>
        <taxon>Lamiales</taxon>
        <taxon>Phrymaceae</taxon>
        <taxon>Erythranthe</taxon>
    </lineage>
</organism>
<name>A0A022REB9_ERYGU</name>
<accession>A0A022REB9</accession>
<dbReference type="Pfam" id="PF08263">
    <property type="entry name" value="LRRNT_2"/>
    <property type="match status" value="1"/>
</dbReference>
<comment type="subcellular location">
    <subcellularLocation>
        <location evidence="1">Membrane</location>
        <topology evidence="1">Single-pass membrane protein</topology>
    </subcellularLocation>
</comment>
<dbReference type="Proteomes" id="UP000030748">
    <property type="component" value="Unassembled WGS sequence"/>
</dbReference>
<dbReference type="InterPro" id="IPR053211">
    <property type="entry name" value="DNA_repair-toleration"/>
</dbReference>
<keyword evidence="2" id="KW-0433">Leucine-rich repeat</keyword>
<dbReference type="AlphaFoldDB" id="A0A022REB9"/>
<dbReference type="Gene3D" id="3.80.10.10">
    <property type="entry name" value="Ribonuclease Inhibitor"/>
    <property type="match status" value="2"/>
</dbReference>
<dbReference type="GO" id="GO:0005886">
    <property type="term" value="C:plasma membrane"/>
    <property type="evidence" value="ECO:0000318"/>
    <property type="project" value="GO_Central"/>
</dbReference>
<gene>
    <name evidence="9" type="ORF">MIMGU_mgv11b021563mg</name>
</gene>
<proteinExistence type="predicted"/>
<dbReference type="PANTHER" id="PTHR48060">
    <property type="entry name" value="DNA DAMAGE-REPAIR/TOLERATION PROTEIN DRT100"/>
    <property type="match status" value="1"/>
</dbReference>
<evidence type="ECO:0000256" key="7">
    <source>
        <dbReference type="ARBA" id="ARBA00023136"/>
    </source>
</evidence>
<dbReference type="OMA" id="CEEICIY"/>
<dbReference type="SUPFAM" id="SSF52058">
    <property type="entry name" value="L domain-like"/>
    <property type="match status" value="1"/>
</dbReference>
<reference evidence="9 10" key="1">
    <citation type="journal article" date="2013" name="Proc. Natl. Acad. Sci. U.S.A.">
        <title>Fine-scale variation in meiotic recombination in Mimulus inferred from population shotgun sequencing.</title>
        <authorList>
            <person name="Hellsten U."/>
            <person name="Wright K.M."/>
            <person name="Jenkins J."/>
            <person name="Shu S."/>
            <person name="Yuan Y."/>
            <person name="Wessler S.R."/>
            <person name="Schmutz J."/>
            <person name="Willis J.H."/>
            <person name="Rokhsar D.S."/>
        </authorList>
    </citation>
    <scope>NUCLEOTIDE SEQUENCE [LARGE SCALE GENOMIC DNA]</scope>
    <source>
        <strain evidence="10">cv. DUN x IM62</strain>
    </source>
</reference>
<evidence type="ECO:0000256" key="4">
    <source>
        <dbReference type="ARBA" id="ARBA00022729"/>
    </source>
</evidence>
<evidence type="ECO:0000256" key="5">
    <source>
        <dbReference type="ARBA" id="ARBA00022737"/>
    </source>
</evidence>
<feature type="domain" description="Leucine-rich repeat-containing N-terminal plant-type" evidence="8">
    <location>
        <begin position="16"/>
        <end position="54"/>
    </location>
</feature>
<keyword evidence="3" id="KW-0812">Transmembrane</keyword>
<evidence type="ECO:0000256" key="1">
    <source>
        <dbReference type="ARBA" id="ARBA00004167"/>
    </source>
</evidence>
<dbReference type="InterPro" id="IPR001611">
    <property type="entry name" value="Leu-rich_rpt"/>
</dbReference>
<keyword evidence="4" id="KW-0732">Signal</keyword>
<evidence type="ECO:0000256" key="6">
    <source>
        <dbReference type="ARBA" id="ARBA00022989"/>
    </source>
</evidence>
<sequence length="201" mass="22766">MGNTITLDISKTSNIDQSSLLALKSHITSDPYNSLTNNWTTKTSICSWIGVTCDFRNNKVTELDISDMGLVGTIPPEIGNLSSLVKLNMRYNSFRGHIPLSLFNMSRLQDISVMYNSLSGSLPDDMCSGRYNMRGRLRVLRLSFNNFNGEIPSSLDQCSQLEFISLHKNNFVGNVPRQIGNMTRLRQLYLCWNNLTGWDRE</sequence>